<dbReference type="PANTHER" id="PTHR42855:SF2">
    <property type="entry name" value="DRUG RESISTANCE ABC TRANSPORTER,ATP-BINDING PROTEIN"/>
    <property type="match status" value="1"/>
</dbReference>
<dbReference type="Pfam" id="PF00005">
    <property type="entry name" value="ABC_tran"/>
    <property type="match status" value="1"/>
</dbReference>
<dbReference type="GO" id="GO:0016887">
    <property type="term" value="F:ATP hydrolysis activity"/>
    <property type="evidence" value="ECO:0007669"/>
    <property type="project" value="InterPro"/>
</dbReference>
<dbReference type="SUPFAM" id="SSF52540">
    <property type="entry name" value="P-loop containing nucleoside triphosphate hydrolases"/>
    <property type="match status" value="1"/>
</dbReference>
<dbReference type="PROSITE" id="PS00211">
    <property type="entry name" value="ABC_TRANSPORTER_1"/>
    <property type="match status" value="1"/>
</dbReference>
<keyword evidence="1" id="KW-0547">Nucleotide-binding</keyword>
<evidence type="ECO:0000256" key="2">
    <source>
        <dbReference type="ARBA" id="ARBA00022840"/>
    </source>
</evidence>
<dbReference type="PROSITE" id="PS50893">
    <property type="entry name" value="ABC_TRANSPORTER_2"/>
    <property type="match status" value="1"/>
</dbReference>
<dbReference type="SMART" id="SM00382">
    <property type="entry name" value="AAA"/>
    <property type="match status" value="1"/>
</dbReference>
<dbReference type="InterPro" id="IPR027417">
    <property type="entry name" value="P-loop_NTPase"/>
</dbReference>
<protein>
    <recommendedName>
        <fullName evidence="3">ABC transporter domain-containing protein</fullName>
    </recommendedName>
</protein>
<evidence type="ECO:0000259" key="3">
    <source>
        <dbReference type="PROSITE" id="PS50893"/>
    </source>
</evidence>
<evidence type="ECO:0000313" key="4">
    <source>
        <dbReference type="EMBL" id="KPV51226.1"/>
    </source>
</evidence>
<keyword evidence="5" id="KW-1185">Reference proteome</keyword>
<keyword evidence="2" id="KW-0067">ATP-binding</keyword>
<reference evidence="4 5" key="1">
    <citation type="submission" date="2015-09" db="EMBL/GenBank/DDBJ databases">
        <title>Draft genome sequence of Kouleothrix aurantiaca JCM 19913.</title>
        <authorList>
            <person name="Hemp J."/>
        </authorList>
    </citation>
    <scope>NUCLEOTIDE SEQUENCE [LARGE SCALE GENOMIC DNA]</scope>
    <source>
        <strain evidence="4 5">COM-B</strain>
    </source>
</reference>
<dbReference type="EMBL" id="LJCR01001011">
    <property type="protein sequence ID" value="KPV51226.1"/>
    <property type="molecule type" value="Genomic_DNA"/>
</dbReference>
<dbReference type="InterPro" id="IPR003593">
    <property type="entry name" value="AAA+_ATPase"/>
</dbReference>
<sequence>MIIADINNIARVHGGRTIFKELSWTIQDGERIGLVGPNGVGKSTLLRTLAGLEAPEAGAVTLRRGARVAYLPQEYSGEAGRGVLAELLAARDDLAGLEARIAALEARMGEPEVAGDMDALGRVLAEHERLLEQFDELGGPRLHSRAETLLRDMGMPETQWQQPMELLSGGQRKLVGLARCLLADPDLLLLDEPDNHLDLERKTMPER</sequence>
<dbReference type="GO" id="GO:0005524">
    <property type="term" value="F:ATP binding"/>
    <property type="evidence" value="ECO:0007669"/>
    <property type="project" value="UniProtKB-KW"/>
</dbReference>
<dbReference type="Gene3D" id="3.40.50.300">
    <property type="entry name" value="P-loop containing nucleotide triphosphate hydrolases"/>
    <property type="match status" value="1"/>
</dbReference>
<dbReference type="Proteomes" id="UP000050509">
    <property type="component" value="Unassembled WGS sequence"/>
</dbReference>
<name>A0A0P9FE70_9CHLR</name>
<gene>
    <name evidence="4" type="ORF">SE17_22430</name>
</gene>
<dbReference type="AlphaFoldDB" id="A0A0P9FE70"/>
<dbReference type="InterPro" id="IPR003439">
    <property type="entry name" value="ABC_transporter-like_ATP-bd"/>
</dbReference>
<comment type="caution">
    <text evidence="4">The sequence shown here is derived from an EMBL/GenBank/DDBJ whole genome shotgun (WGS) entry which is preliminary data.</text>
</comment>
<evidence type="ECO:0000256" key="1">
    <source>
        <dbReference type="ARBA" id="ARBA00022741"/>
    </source>
</evidence>
<proteinExistence type="predicted"/>
<organism evidence="4 5">
    <name type="scientific">Kouleothrix aurantiaca</name>
    <dbReference type="NCBI Taxonomy" id="186479"/>
    <lineage>
        <taxon>Bacteria</taxon>
        <taxon>Bacillati</taxon>
        <taxon>Chloroflexota</taxon>
        <taxon>Chloroflexia</taxon>
        <taxon>Chloroflexales</taxon>
        <taxon>Roseiflexineae</taxon>
        <taxon>Roseiflexaceae</taxon>
        <taxon>Kouleothrix</taxon>
    </lineage>
</organism>
<dbReference type="PANTHER" id="PTHR42855">
    <property type="entry name" value="ABC TRANSPORTER ATP-BINDING SUBUNIT"/>
    <property type="match status" value="1"/>
</dbReference>
<feature type="domain" description="ABC transporter" evidence="3">
    <location>
        <begin position="4"/>
        <end position="207"/>
    </location>
</feature>
<dbReference type="InterPro" id="IPR017871">
    <property type="entry name" value="ABC_transporter-like_CS"/>
</dbReference>
<dbReference type="InterPro" id="IPR051309">
    <property type="entry name" value="ABCF_ATPase"/>
</dbReference>
<accession>A0A0P9FE70</accession>
<evidence type="ECO:0000313" key="5">
    <source>
        <dbReference type="Proteomes" id="UP000050509"/>
    </source>
</evidence>
<feature type="non-terminal residue" evidence="4">
    <location>
        <position position="207"/>
    </location>
</feature>